<dbReference type="InterPro" id="IPR000683">
    <property type="entry name" value="Gfo/Idh/MocA-like_OxRdtase_N"/>
</dbReference>
<dbReference type="Pfam" id="PF01408">
    <property type="entry name" value="GFO_IDH_MocA"/>
    <property type="match status" value="1"/>
</dbReference>
<dbReference type="PANTHER" id="PTHR43818:SF11">
    <property type="entry name" value="BCDNA.GH03377"/>
    <property type="match status" value="1"/>
</dbReference>
<feature type="compositionally biased region" description="Basic and acidic residues" evidence="3">
    <location>
        <begin position="1"/>
        <end position="11"/>
    </location>
</feature>
<evidence type="ECO:0000259" key="4">
    <source>
        <dbReference type="Pfam" id="PF01408"/>
    </source>
</evidence>
<evidence type="ECO:0000256" key="2">
    <source>
        <dbReference type="ARBA" id="ARBA00023027"/>
    </source>
</evidence>
<dbReference type="AlphaFoldDB" id="A0A2T4UQZ1"/>
<dbReference type="InterPro" id="IPR055170">
    <property type="entry name" value="GFO_IDH_MocA-like_dom"/>
</dbReference>
<evidence type="ECO:0000259" key="5">
    <source>
        <dbReference type="Pfam" id="PF22725"/>
    </source>
</evidence>
<keyword evidence="7" id="KW-1185">Reference proteome</keyword>
<dbReference type="InterPro" id="IPR050463">
    <property type="entry name" value="Gfo/Idh/MocA_oxidrdct_glycsds"/>
</dbReference>
<comment type="caution">
    <text evidence="6">The sequence shown here is derived from an EMBL/GenBank/DDBJ whole genome shotgun (WGS) entry which is preliminary data.</text>
</comment>
<dbReference type="EMBL" id="PZPL01000001">
    <property type="protein sequence ID" value="PTL71915.1"/>
    <property type="molecule type" value="Genomic_DNA"/>
</dbReference>
<accession>A0A2T4UQZ1</accession>
<evidence type="ECO:0000256" key="3">
    <source>
        <dbReference type="SAM" id="MobiDB-lite"/>
    </source>
</evidence>
<evidence type="ECO:0000313" key="7">
    <source>
        <dbReference type="Proteomes" id="UP000241085"/>
    </source>
</evidence>
<reference evidence="6 7" key="1">
    <citation type="submission" date="2018-03" db="EMBL/GenBank/DDBJ databases">
        <title>Bacteriophage NCPPB3778 and a type I-E CRISPR drive the evolution of the US Biological Select Agent, Rathayibacter toxicus.</title>
        <authorList>
            <person name="Davis E.W.II."/>
            <person name="Tabima J.F."/>
            <person name="Weisberg A.J."/>
            <person name="Dantas Lopes L."/>
            <person name="Wiseman M.S."/>
            <person name="Wiseman M.S."/>
            <person name="Pupko T."/>
            <person name="Belcher M.S."/>
            <person name="Sechler A.J."/>
            <person name="Tancos M.A."/>
            <person name="Schroeder B.K."/>
            <person name="Murray T.D."/>
            <person name="Luster D.G."/>
            <person name="Schneider W.L."/>
            <person name="Rogers E."/>
            <person name="Andreote F.D."/>
            <person name="Grunwald N.J."/>
            <person name="Putnam M.L."/>
            <person name="Chang J.H."/>
        </authorList>
    </citation>
    <scope>NUCLEOTIDE SEQUENCE [LARGE SCALE GENOMIC DNA]</scope>
    <source>
        <strain evidence="6 7">DSM 15933</strain>
    </source>
</reference>
<evidence type="ECO:0000313" key="6">
    <source>
        <dbReference type="EMBL" id="PTL71915.1"/>
    </source>
</evidence>
<sequence>MTGHGHAEPSHARSTTTEPISAGQPAPLRVGVLGGGFMAAVHSRAARSAGAVLAGVASSSPEKGEKAAGELGFERAYADARALIEDDDIDVIHVCTPNASHAELALAAIAAGKHVVCEKPLAATVAEAESLASAASAAGIVATVPFAYRFHPMVREARARVVAGETGRLVTVRGSYLQDWLLGASEDNWRVDPAAGGRSRAFGDIGSHLVDLLEFVTGERIEALAAITSTIHAERGGRAVETEDVAGAIVRLAGGAVGTLLVSQVTAGHRNELVLEVSGLEESLRFEQELPETLWVGRRDSAVLVPRDGAILAPDAARLSIVPSGHPMGYQDAFTAFARDTYAAIAGAEVEGLPTFDDGLRAARITQAVLDAADSGAWVTVPDAL</sequence>
<dbReference type="PANTHER" id="PTHR43818">
    <property type="entry name" value="BCDNA.GH03377"/>
    <property type="match status" value="1"/>
</dbReference>
<gene>
    <name evidence="6" type="ORF">C1I63_03050</name>
</gene>
<evidence type="ECO:0000256" key="1">
    <source>
        <dbReference type="ARBA" id="ARBA00023002"/>
    </source>
</evidence>
<name>A0A2T4UQZ1_9MICO</name>
<organism evidence="6 7">
    <name type="scientific">Rathayibacter caricis DSM 15933</name>
    <dbReference type="NCBI Taxonomy" id="1328867"/>
    <lineage>
        <taxon>Bacteria</taxon>
        <taxon>Bacillati</taxon>
        <taxon>Actinomycetota</taxon>
        <taxon>Actinomycetes</taxon>
        <taxon>Micrococcales</taxon>
        <taxon>Microbacteriaceae</taxon>
        <taxon>Rathayibacter</taxon>
    </lineage>
</organism>
<dbReference type="InterPro" id="IPR036291">
    <property type="entry name" value="NAD(P)-bd_dom_sf"/>
</dbReference>
<dbReference type="SUPFAM" id="SSF55347">
    <property type="entry name" value="Glyceraldehyde-3-phosphate dehydrogenase-like, C-terminal domain"/>
    <property type="match status" value="1"/>
</dbReference>
<proteinExistence type="predicted"/>
<feature type="domain" description="GFO/IDH/MocA-like oxidoreductase" evidence="5">
    <location>
        <begin position="154"/>
        <end position="284"/>
    </location>
</feature>
<dbReference type="RefSeq" id="WP_107573725.1">
    <property type="nucleotide sequence ID" value="NZ_PZPL01000001.1"/>
</dbReference>
<dbReference type="Gene3D" id="3.30.360.10">
    <property type="entry name" value="Dihydrodipicolinate Reductase, domain 2"/>
    <property type="match status" value="1"/>
</dbReference>
<feature type="region of interest" description="Disordered" evidence="3">
    <location>
        <begin position="1"/>
        <end position="25"/>
    </location>
</feature>
<feature type="domain" description="Gfo/Idh/MocA-like oxidoreductase N-terminal" evidence="4">
    <location>
        <begin position="28"/>
        <end position="144"/>
    </location>
</feature>
<protein>
    <submittedName>
        <fullName evidence="6">Oxidoreductase</fullName>
    </submittedName>
</protein>
<dbReference type="Proteomes" id="UP000241085">
    <property type="component" value="Unassembled WGS sequence"/>
</dbReference>
<dbReference type="Gene3D" id="3.40.50.720">
    <property type="entry name" value="NAD(P)-binding Rossmann-like Domain"/>
    <property type="match status" value="1"/>
</dbReference>
<keyword evidence="2" id="KW-0520">NAD</keyword>
<dbReference type="GO" id="GO:0016491">
    <property type="term" value="F:oxidoreductase activity"/>
    <property type="evidence" value="ECO:0007669"/>
    <property type="project" value="UniProtKB-KW"/>
</dbReference>
<dbReference type="SUPFAM" id="SSF51735">
    <property type="entry name" value="NAD(P)-binding Rossmann-fold domains"/>
    <property type="match status" value="1"/>
</dbReference>
<dbReference type="GO" id="GO:0000166">
    <property type="term" value="F:nucleotide binding"/>
    <property type="evidence" value="ECO:0007669"/>
    <property type="project" value="InterPro"/>
</dbReference>
<keyword evidence="1" id="KW-0560">Oxidoreductase</keyword>
<dbReference type="Pfam" id="PF22725">
    <property type="entry name" value="GFO_IDH_MocA_C3"/>
    <property type="match status" value="1"/>
</dbReference>